<evidence type="ECO:0000256" key="7">
    <source>
        <dbReference type="ARBA" id="ARBA00023121"/>
    </source>
</evidence>
<reference evidence="12 13" key="1">
    <citation type="submission" date="2016-11" db="EMBL/GenBank/DDBJ databases">
        <title>The macronuclear genome of Stentor coeruleus: a giant cell with tiny introns.</title>
        <authorList>
            <person name="Slabodnick M."/>
            <person name="Ruby J.G."/>
            <person name="Reiff S.B."/>
            <person name="Swart E.C."/>
            <person name="Gosai S."/>
            <person name="Prabakaran S."/>
            <person name="Witkowska E."/>
            <person name="Larue G.E."/>
            <person name="Fisher S."/>
            <person name="Freeman R.M."/>
            <person name="Gunawardena J."/>
            <person name="Chu W."/>
            <person name="Stover N.A."/>
            <person name="Gregory B.D."/>
            <person name="Nowacki M."/>
            <person name="Derisi J."/>
            <person name="Roy S.W."/>
            <person name="Marshall W.F."/>
            <person name="Sood P."/>
        </authorList>
    </citation>
    <scope>NUCLEOTIDE SEQUENCE [LARGE SCALE GENOMIC DNA]</scope>
    <source>
        <strain evidence="12">WM001</strain>
    </source>
</reference>
<dbReference type="PANTHER" id="PTHR10612">
    <property type="entry name" value="APOLIPOPROTEIN D"/>
    <property type="match status" value="1"/>
</dbReference>
<dbReference type="GO" id="GO:0031409">
    <property type="term" value="F:pigment binding"/>
    <property type="evidence" value="ECO:0007669"/>
    <property type="project" value="InterPro"/>
</dbReference>
<evidence type="ECO:0000256" key="10">
    <source>
        <dbReference type="PIRNR" id="PIRNR036893"/>
    </source>
</evidence>
<evidence type="ECO:0000256" key="5">
    <source>
        <dbReference type="ARBA" id="ARBA00022525"/>
    </source>
</evidence>
<evidence type="ECO:0000313" key="12">
    <source>
        <dbReference type="EMBL" id="OMJ80038.1"/>
    </source>
</evidence>
<evidence type="ECO:0000256" key="1">
    <source>
        <dbReference type="ARBA" id="ARBA00004613"/>
    </source>
</evidence>
<keyword evidence="8" id="KW-1015">Disulfide bond</keyword>
<evidence type="ECO:0000256" key="2">
    <source>
        <dbReference type="ARBA" id="ARBA00006889"/>
    </source>
</evidence>
<dbReference type="GO" id="GO:0006629">
    <property type="term" value="P:lipid metabolic process"/>
    <property type="evidence" value="ECO:0007669"/>
    <property type="project" value="TreeGrafter"/>
</dbReference>
<evidence type="ECO:0000256" key="3">
    <source>
        <dbReference type="ARBA" id="ARBA00019890"/>
    </source>
</evidence>
<evidence type="ECO:0000256" key="9">
    <source>
        <dbReference type="ARBA" id="ARBA00023180"/>
    </source>
</evidence>
<gene>
    <name evidence="12" type="ORF">SteCoe_19811</name>
</gene>
<keyword evidence="7" id="KW-0446">Lipid-binding</keyword>
<name>A0A1R2BTA3_9CILI</name>
<keyword evidence="4" id="KW-0813">Transport</keyword>
<dbReference type="InterPro" id="IPR003057">
    <property type="entry name" value="Invtbrt_color"/>
</dbReference>
<comment type="subcellular location">
    <subcellularLocation>
        <location evidence="1">Secreted</location>
    </subcellularLocation>
</comment>
<comment type="caution">
    <text evidence="12">The sequence shown here is derived from an EMBL/GenBank/DDBJ whole genome shotgun (WGS) entry which is preliminary data.</text>
</comment>
<dbReference type="PRINTS" id="PR01273">
    <property type="entry name" value="INVTBRTCOLOR"/>
</dbReference>
<dbReference type="FunFam" id="2.40.128.20:FF:000003">
    <property type="entry name" value="Apolipoprotein D"/>
    <property type="match status" value="1"/>
</dbReference>
<keyword evidence="5" id="KW-0964">Secreted</keyword>
<protein>
    <recommendedName>
        <fullName evidence="3">Apolipoprotein D</fullName>
    </recommendedName>
</protein>
<accession>A0A1R2BTA3</accession>
<dbReference type="InterPro" id="IPR012674">
    <property type="entry name" value="Calycin"/>
</dbReference>
<dbReference type="InterPro" id="IPR000566">
    <property type="entry name" value="Lipocln_cytosolic_FA-bd_dom"/>
</dbReference>
<feature type="signal peptide" evidence="10">
    <location>
        <begin position="1"/>
        <end position="17"/>
    </location>
</feature>
<dbReference type="GO" id="GO:0005737">
    <property type="term" value="C:cytoplasm"/>
    <property type="evidence" value="ECO:0007669"/>
    <property type="project" value="TreeGrafter"/>
</dbReference>
<evidence type="ECO:0000256" key="4">
    <source>
        <dbReference type="ARBA" id="ARBA00022448"/>
    </source>
</evidence>
<evidence type="ECO:0000259" key="11">
    <source>
        <dbReference type="Pfam" id="PF08212"/>
    </source>
</evidence>
<evidence type="ECO:0000313" key="13">
    <source>
        <dbReference type="Proteomes" id="UP000187209"/>
    </source>
</evidence>
<dbReference type="Pfam" id="PF08212">
    <property type="entry name" value="Lipocalin_2"/>
    <property type="match status" value="1"/>
</dbReference>
<proteinExistence type="inferred from homology"/>
<dbReference type="PIRSF" id="PIRSF036893">
    <property type="entry name" value="Lipocalin_ApoD"/>
    <property type="match status" value="1"/>
</dbReference>
<feature type="chain" id="PRO_5013435871" description="Apolipoprotein D" evidence="10">
    <location>
        <begin position="18"/>
        <end position="181"/>
    </location>
</feature>
<sequence>MKLLVSVLVLTSFCVNATFEWGSCPKVTLQADFDLSKYLGNWFELIRNKDMKYEKGECSKADYSMNSDGTVRVFNSETRDGQWTSIEGYAYCDSNNPAHCYVKFSKFAPAGDYQVVSTDYESYSLVFSCFSIGIAHWKWAWLLARDVNLDVSPFVSAIESFGIPASGLHYTQQTNCPASFY</sequence>
<dbReference type="EMBL" id="MPUH01000442">
    <property type="protein sequence ID" value="OMJ80038.1"/>
    <property type="molecule type" value="Genomic_DNA"/>
</dbReference>
<keyword evidence="13" id="KW-1185">Reference proteome</keyword>
<dbReference type="GO" id="GO:0005576">
    <property type="term" value="C:extracellular region"/>
    <property type="evidence" value="ECO:0007669"/>
    <property type="project" value="UniProtKB-SubCell"/>
</dbReference>
<feature type="domain" description="Lipocalin/cytosolic fatty-acid binding" evidence="11">
    <location>
        <begin position="33"/>
        <end position="157"/>
    </location>
</feature>
<dbReference type="InterPro" id="IPR022271">
    <property type="entry name" value="Lipocalin_ApoD"/>
</dbReference>
<dbReference type="OrthoDB" id="407799at2759"/>
<dbReference type="SUPFAM" id="SSF50814">
    <property type="entry name" value="Lipocalins"/>
    <property type="match status" value="1"/>
</dbReference>
<comment type="similarity">
    <text evidence="2 10">Belongs to the calycin superfamily. Lipocalin family.</text>
</comment>
<evidence type="ECO:0000256" key="8">
    <source>
        <dbReference type="ARBA" id="ARBA00023157"/>
    </source>
</evidence>
<keyword evidence="9" id="KW-0325">Glycoprotein</keyword>
<dbReference type="Proteomes" id="UP000187209">
    <property type="component" value="Unassembled WGS sequence"/>
</dbReference>
<dbReference type="GO" id="GO:0008289">
    <property type="term" value="F:lipid binding"/>
    <property type="evidence" value="ECO:0007669"/>
    <property type="project" value="UniProtKB-KW"/>
</dbReference>
<dbReference type="AlphaFoldDB" id="A0A1R2BTA3"/>
<dbReference type="Gene3D" id="2.40.128.20">
    <property type="match status" value="1"/>
</dbReference>
<dbReference type="GO" id="GO:0000302">
    <property type="term" value="P:response to reactive oxygen species"/>
    <property type="evidence" value="ECO:0007669"/>
    <property type="project" value="TreeGrafter"/>
</dbReference>
<organism evidence="12 13">
    <name type="scientific">Stentor coeruleus</name>
    <dbReference type="NCBI Taxonomy" id="5963"/>
    <lineage>
        <taxon>Eukaryota</taxon>
        <taxon>Sar</taxon>
        <taxon>Alveolata</taxon>
        <taxon>Ciliophora</taxon>
        <taxon>Postciliodesmatophora</taxon>
        <taxon>Heterotrichea</taxon>
        <taxon>Heterotrichida</taxon>
        <taxon>Stentoridae</taxon>
        <taxon>Stentor</taxon>
    </lineage>
</organism>
<evidence type="ECO:0000256" key="6">
    <source>
        <dbReference type="ARBA" id="ARBA00022729"/>
    </source>
</evidence>
<dbReference type="PANTHER" id="PTHR10612:SF34">
    <property type="entry name" value="APOLIPOPROTEIN D"/>
    <property type="match status" value="1"/>
</dbReference>
<keyword evidence="6 10" id="KW-0732">Signal</keyword>